<evidence type="ECO:0000259" key="12">
    <source>
        <dbReference type="PROSITE" id="PS50885"/>
    </source>
</evidence>
<keyword evidence="14" id="KW-1185">Reference proteome</keyword>
<dbReference type="Gene3D" id="1.10.287.950">
    <property type="entry name" value="Methyl-accepting chemotaxis protein"/>
    <property type="match status" value="1"/>
</dbReference>
<keyword evidence="3" id="KW-0145">Chemotaxis</keyword>
<dbReference type="Pfam" id="PF00672">
    <property type="entry name" value="HAMP"/>
    <property type="match status" value="1"/>
</dbReference>
<evidence type="ECO:0000256" key="5">
    <source>
        <dbReference type="ARBA" id="ARBA00022989"/>
    </source>
</evidence>
<keyword evidence="6 10" id="KW-0472">Membrane</keyword>
<dbReference type="InterPro" id="IPR033479">
    <property type="entry name" value="dCache_1"/>
</dbReference>
<dbReference type="PANTHER" id="PTHR32089">
    <property type="entry name" value="METHYL-ACCEPTING CHEMOTAXIS PROTEIN MCPB"/>
    <property type="match status" value="1"/>
</dbReference>
<comment type="similarity">
    <text evidence="8">Belongs to the methyl-accepting chemotaxis (MCP) protein family.</text>
</comment>
<dbReference type="PROSITE" id="PS50111">
    <property type="entry name" value="CHEMOTAXIS_TRANSDUC_2"/>
    <property type="match status" value="1"/>
</dbReference>
<evidence type="ECO:0000256" key="1">
    <source>
        <dbReference type="ARBA" id="ARBA00004651"/>
    </source>
</evidence>
<dbReference type="SUPFAM" id="SSF58104">
    <property type="entry name" value="Methyl-accepting chemotaxis protein (MCP) signaling domain"/>
    <property type="match status" value="1"/>
</dbReference>
<comment type="subcellular location">
    <subcellularLocation>
        <location evidence="1">Cell membrane</location>
        <topology evidence="1">Multi-pass membrane protein</topology>
    </subcellularLocation>
</comment>
<reference evidence="13" key="1">
    <citation type="submission" date="2024-05" db="EMBL/GenBank/DDBJ databases">
        <title>Isolation and characterization of Sporomusa carbonis sp. nov., a carboxydotrophic hydrogenogen in the genus of Sporomusa isolated from a charcoal burning pile.</title>
        <authorList>
            <person name="Boeer T."/>
            <person name="Rosenbaum F."/>
            <person name="Eysell L."/>
            <person name="Mueller V."/>
            <person name="Daniel R."/>
            <person name="Poehlein A."/>
        </authorList>
    </citation>
    <scope>NUCLEOTIDE SEQUENCE [LARGE SCALE GENOMIC DNA]</scope>
    <source>
        <strain evidence="13">DSM 3132</strain>
    </source>
</reference>
<dbReference type="CDD" id="cd12912">
    <property type="entry name" value="PDC2_MCP_like"/>
    <property type="match status" value="1"/>
</dbReference>
<dbReference type="Pfam" id="PF02743">
    <property type="entry name" value="dCache_1"/>
    <property type="match status" value="1"/>
</dbReference>
<feature type="transmembrane region" description="Helical" evidence="10">
    <location>
        <begin position="274"/>
        <end position="295"/>
    </location>
</feature>
<keyword evidence="2" id="KW-1003">Cell membrane</keyword>
<evidence type="ECO:0000256" key="6">
    <source>
        <dbReference type="ARBA" id="ARBA00023136"/>
    </source>
</evidence>
<dbReference type="RefSeq" id="WP_169716960.1">
    <property type="nucleotide sequence ID" value="NZ_CP155571.1"/>
</dbReference>
<dbReference type="Proteomes" id="UP000216052">
    <property type="component" value="Chromosome"/>
</dbReference>
<gene>
    <name evidence="13" type="primary">mcpA_2</name>
    <name evidence="13" type="ORF">SPACI_011030</name>
</gene>
<dbReference type="CDD" id="cd11386">
    <property type="entry name" value="MCP_signal"/>
    <property type="match status" value="1"/>
</dbReference>
<keyword evidence="4 10" id="KW-0812">Transmembrane</keyword>
<name>A0ABZ3IYV9_SPOA4</name>
<accession>A0ABZ3IYV9</accession>
<dbReference type="SMART" id="SM00283">
    <property type="entry name" value="MA"/>
    <property type="match status" value="1"/>
</dbReference>
<evidence type="ECO:0000256" key="9">
    <source>
        <dbReference type="PROSITE-ProRule" id="PRU00284"/>
    </source>
</evidence>
<evidence type="ECO:0000256" key="10">
    <source>
        <dbReference type="SAM" id="Phobius"/>
    </source>
</evidence>
<dbReference type="InterPro" id="IPR029151">
    <property type="entry name" value="Sensor-like_sf"/>
</dbReference>
<evidence type="ECO:0000256" key="3">
    <source>
        <dbReference type="ARBA" id="ARBA00022500"/>
    </source>
</evidence>
<dbReference type="PROSITE" id="PS50885">
    <property type="entry name" value="HAMP"/>
    <property type="match status" value="1"/>
</dbReference>
<dbReference type="PANTHER" id="PTHR32089:SF112">
    <property type="entry name" value="LYSOZYME-LIKE PROTEIN-RELATED"/>
    <property type="match status" value="1"/>
</dbReference>
<evidence type="ECO:0000259" key="11">
    <source>
        <dbReference type="PROSITE" id="PS50111"/>
    </source>
</evidence>
<evidence type="ECO:0000256" key="2">
    <source>
        <dbReference type="ARBA" id="ARBA00022475"/>
    </source>
</evidence>
<feature type="domain" description="HAMP" evidence="12">
    <location>
        <begin position="299"/>
        <end position="352"/>
    </location>
</feature>
<dbReference type="Pfam" id="PF00015">
    <property type="entry name" value="MCPsignal"/>
    <property type="match status" value="1"/>
</dbReference>
<feature type="domain" description="Methyl-accepting transducer" evidence="11">
    <location>
        <begin position="371"/>
        <end position="642"/>
    </location>
</feature>
<evidence type="ECO:0000256" key="4">
    <source>
        <dbReference type="ARBA" id="ARBA00022692"/>
    </source>
</evidence>
<evidence type="ECO:0000313" key="13">
    <source>
        <dbReference type="EMBL" id="XFO71088.1"/>
    </source>
</evidence>
<dbReference type="SMART" id="SM00304">
    <property type="entry name" value="HAMP"/>
    <property type="match status" value="1"/>
</dbReference>
<sequence>MNSIKTKLMILVITLVIVALAILAGLNYWQAKKLLSQDIETEIVSRVQDNSKDIGAWLNVTMTEMQTIARSPVLISGDREVIASYLGVELKRNKIYENILWIDDKGNYFDSKGETGNLANREYFTCGIKGESVISDPVISKGTGKTIVVMASPIRINNRIIGVLAGPVNIEELEKRILSIKVGKTGYAFLLRSDGLTIVHPNKEVENKVNLLTDPNANPALQAAEAKMVQGQEGIASYEYAGESKYLAYAPVLGTKWSIGINVPMSEVNDRLTVFTQTAVITIIAVLMVTSFIVLQISNRFARPIKILESAAINISSGDLSVRNIAVTSRDELGHLARAFEMMVENLRNMVLKINATSKQVAAASEELNANSEQSAQAAGQVAGSIGETAQGAMRQVDAVTKSVDFMTRITSEALLQSDKTRSVVDIAAKAVDAASAGNAAVHTAVSQMDNIRQTVDQSSQVITELGERSQKIGQIIETISGIASQTNLLALNAAIEAARAGEQGRGFAVVAEEVRKLAEQSRDATKEISELIGDIQVNTDKAVDAMITGIQEVKRGSDIVDEAGIAFRKIDEYVKEVAAIAKGTDSGMNRLAANSKQVLEGVKEIEKISREISSQAQTISAATEEQTASVEEIASSSQSLAEFAEQLQNEINKFRMST</sequence>
<proteinExistence type="inferred from homology"/>
<dbReference type="CDD" id="cd06225">
    <property type="entry name" value="HAMP"/>
    <property type="match status" value="1"/>
</dbReference>
<organism evidence="13 14">
    <name type="scientific">Sporomusa acidovorans (strain ATCC 49682 / DSM 3132 / Mol)</name>
    <dbReference type="NCBI Taxonomy" id="1123286"/>
    <lineage>
        <taxon>Bacteria</taxon>
        <taxon>Bacillati</taxon>
        <taxon>Bacillota</taxon>
        <taxon>Negativicutes</taxon>
        <taxon>Selenomonadales</taxon>
        <taxon>Sporomusaceae</taxon>
        <taxon>Sporomusa</taxon>
    </lineage>
</organism>
<protein>
    <submittedName>
        <fullName evidence="13">Methyl-accepting chemotaxis protein McpA</fullName>
    </submittedName>
</protein>
<keyword evidence="5 10" id="KW-1133">Transmembrane helix</keyword>
<evidence type="ECO:0000313" key="14">
    <source>
        <dbReference type="Proteomes" id="UP000216052"/>
    </source>
</evidence>
<dbReference type="Gene3D" id="3.30.450.20">
    <property type="entry name" value="PAS domain"/>
    <property type="match status" value="1"/>
</dbReference>
<evidence type="ECO:0000256" key="7">
    <source>
        <dbReference type="ARBA" id="ARBA00023224"/>
    </source>
</evidence>
<dbReference type="InterPro" id="IPR003660">
    <property type="entry name" value="HAMP_dom"/>
</dbReference>
<dbReference type="CDD" id="cd12914">
    <property type="entry name" value="PDC1_DGC_like"/>
    <property type="match status" value="1"/>
</dbReference>
<dbReference type="Gene3D" id="6.10.340.10">
    <property type="match status" value="1"/>
</dbReference>
<dbReference type="SUPFAM" id="SSF103190">
    <property type="entry name" value="Sensory domain-like"/>
    <property type="match status" value="1"/>
</dbReference>
<dbReference type="InterPro" id="IPR004089">
    <property type="entry name" value="MCPsignal_dom"/>
</dbReference>
<evidence type="ECO:0000256" key="8">
    <source>
        <dbReference type="ARBA" id="ARBA00029447"/>
    </source>
</evidence>
<feature type="transmembrane region" description="Helical" evidence="10">
    <location>
        <begin position="7"/>
        <end position="29"/>
    </location>
</feature>
<keyword evidence="7 9" id="KW-0807">Transducer</keyword>
<dbReference type="EMBL" id="CP155571">
    <property type="protein sequence ID" value="XFO71088.1"/>
    <property type="molecule type" value="Genomic_DNA"/>
</dbReference>